<dbReference type="Proteomes" id="UP000009168">
    <property type="component" value="Unassembled WGS sequence"/>
</dbReference>
<feature type="transmembrane region" description="Helical" evidence="1">
    <location>
        <begin position="372"/>
        <end position="390"/>
    </location>
</feature>
<dbReference type="InterPro" id="IPR000008">
    <property type="entry name" value="C2_dom"/>
</dbReference>
<organism evidence="3 4">
    <name type="scientific">Tetrahymena thermophila (strain SB210)</name>
    <dbReference type="NCBI Taxonomy" id="312017"/>
    <lineage>
        <taxon>Eukaryota</taxon>
        <taxon>Sar</taxon>
        <taxon>Alveolata</taxon>
        <taxon>Ciliophora</taxon>
        <taxon>Intramacronucleata</taxon>
        <taxon>Oligohymenophorea</taxon>
        <taxon>Hymenostomatida</taxon>
        <taxon>Tetrahymenina</taxon>
        <taxon>Tetrahymenidae</taxon>
        <taxon>Tetrahymena</taxon>
    </lineage>
</organism>
<dbReference type="STRING" id="312017.W7X4G5"/>
<dbReference type="InterPro" id="IPR052981">
    <property type="entry name" value="Ingression_C2_domain"/>
</dbReference>
<proteinExistence type="predicted"/>
<dbReference type="RefSeq" id="XP_012653248.1">
    <property type="nucleotide sequence ID" value="XM_012797794.1"/>
</dbReference>
<dbReference type="CDD" id="cd00030">
    <property type="entry name" value="C2"/>
    <property type="match status" value="1"/>
</dbReference>
<dbReference type="InterPro" id="IPR035892">
    <property type="entry name" value="C2_domain_sf"/>
</dbReference>
<evidence type="ECO:0000313" key="3">
    <source>
        <dbReference type="EMBL" id="EWS74220.1"/>
    </source>
</evidence>
<dbReference type="PROSITE" id="PS50004">
    <property type="entry name" value="C2"/>
    <property type="match status" value="1"/>
</dbReference>
<evidence type="ECO:0000313" key="4">
    <source>
        <dbReference type="Proteomes" id="UP000009168"/>
    </source>
</evidence>
<dbReference type="KEGG" id="tet:TTHERM_000827129"/>
<dbReference type="PANTHER" id="PTHR47052:SF3">
    <property type="entry name" value="INGRESSION PROTEIN 1"/>
    <property type="match status" value="1"/>
</dbReference>
<keyword evidence="1" id="KW-1133">Transmembrane helix</keyword>
<dbReference type="SUPFAM" id="SSF49562">
    <property type="entry name" value="C2 domain (Calcium/lipid-binding domain, CaLB)"/>
    <property type="match status" value="1"/>
</dbReference>
<evidence type="ECO:0000256" key="1">
    <source>
        <dbReference type="SAM" id="Phobius"/>
    </source>
</evidence>
<dbReference type="Gene3D" id="2.60.40.150">
    <property type="entry name" value="C2 domain"/>
    <property type="match status" value="1"/>
</dbReference>
<keyword evidence="1" id="KW-0472">Membrane</keyword>
<sequence length="550" mass="64146">MAQSLNLNTSKQSYVIPEDVITDTQRLGVMKGYTHMQSDNQIALQVLYKFQNFNIYPYTKVEEDTLLSALDKMVGDQFDREVARQLFEQCNPDYRNRIQIEDFIRASFDALKILQERIFKSKQEVAERNKELKQIENLILQNDDQQNLNQFGIDNNSHLKIDVIEACDLYHQGNPNELPYVMLKCGGKNHKTTVPFIKDQVNPKWNQQFDFPIFMGSEELYVEILSFDTVQNINYLIGQVVIPVNGLRDQLKSDKWHPIYDVNNILTRGRIRLTLHWIHNKQLYLENMAQSLQSHIDQVQAEIIDYEYDTKVIQSYLNGNPIVYSGQTFQRRETVQNMVANASTPSYLKQTLILSFVLLFCATLQSLNRPPFVDIMIGLFILIGFFINFFERVYFQVVLAILLFSFLSDVVWLGYNFESWWSNQGQQDVYSESAHVVLRFALIFIIFTLGVKIALGIYLYQTLDLFLHMNQHFIFSFGEYQFVIRGQLETVKSAPNENPFFDHINTIGMKQNTTYLKGRLSTTQKNITETRVNNQLVNSQANYQTQPGKF</sequence>
<reference evidence="4" key="1">
    <citation type="journal article" date="2006" name="PLoS Biol.">
        <title>Macronuclear genome sequence of the ciliate Tetrahymena thermophila, a model eukaryote.</title>
        <authorList>
            <person name="Eisen J.A."/>
            <person name="Coyne R.S."/>
            <person name="Wu M."/>
            <person name="Wu D."/>
            <person name="Thiagarajan M."/>
            <person name="Wortman J.R."/>
            <person name="Badger J.H."/>
            <person name="Ren Q."/>
            <person name="Amedeo P."/>
            <person name="Jones K.M."/>
            <person name="Tallon L.J."/>
            <person name="Delcher A.L."/>
            <person name="Salzberg S.L."/>
            <person name="Silva J.C."/>
            <person name="Haas B.J."/>
            <person name="Majoros W.H."/>
            <person name="Farzad M."/>
            <person name="Carlton J.M."/>
            <person name="Smith R.K. Jr."/>
            <person name="Garg J."/>
            <person name="Pearlman R.E."/>
            <person name="Karrer K.M."/>
            <person name="Sun L."/>
            <person name="Manning G."/>
            <person name="Elde N.C."/>
            <person name="Turkewitz A.P."/>
            <person name="Asai D.J."/>
            <person name="Wilkes D.E."/>
            <person name="Wang Y."/>
            <person name="Cai H."/>
            <person name="Collins K."/>
            <person name="Stewart B.A."/>
            <person name="Lee S.R."/>
            <person name="Wilamowska K."/>
            <person name="Weinberg Z."/>
            <person name="Ruzzo W.L."/>
            <person name="Wloga D."/>
            <person name="Gaertig J."/>
            <person name="Frankel J."/>
            <person name="Tsao C.-C."/>
            <person name="Gorovsky M.A."/>
            <person name="Keeling P.J."/>
            <person name="Waller R.F."/>
            <person name="Patron N.J."/>
            <person name="Cherry J.M."/>
            <person name="Stover N.A."/>
            <person name="Krieger C.J."/>
            <person name="del Toro C."/>
            <person name="Ryder H.F."/>
            <person name="Williamson S.C."/>
            <person name="Barbeau R.A."/>
            <person name="Hamilton E.P."/>
            <person name="Orias E."/>
        </authorList>
    </citation>
    <scope>NUCLEOTIDE SEQUENCE [LARGE SCALE GENOMIC DNA]</scope>
    <source>
        <strain evidence="4">SB210</strain>
    </source>
</reference>
<keyword evidence="1" id="KW-0812">Transmembrane</keyword>
<feature type="transmembrane region" description="Helical" evidence="1">
    <location>
        <begin position="397"/>
        <end position="417"/>
    </location>
</feature>
<keyword evidence="4" id="KW-1185">Reference proteome</keyword>
<evidence type="ECO:0000259" key="2">
    <source>
        <dbReference type="PROSITE" id="PS50004"/>
    </source>
</evidence>
<feature type="transmembrane region" description="Helical" evidence="1">
    <location>
        <begin position="437"/>
        <end position="460"/>
    </location>
</feature>
<accession>W7X4G5</accession>
<dbReference type="GeneID" id="24440829"/>
<dbReference type="OrthoDB" id="331948at2759"/>
<gene>
    <name evidence="3" type="ORF">TTHERM_000827129</name>
</gene>
<dbReference type="InParanoid" id="W7X4G5"/>
<name>W7X4G5_TETTS</name>
<protein>
    <submittedName>
        <fullName evidence="3">C2 domain protein</fullName>
    </submittedName>
</protein>
<feature type="domain" description="C2" evidence="2">
    <location>
        <begin position="140"/>
        <end position="257"/>
    </location>
</feature>
<dbReference type="Pfam" id="PF00168">
    <property type="entry name" value="C2"/>
    <property type="match status" value="1"/>
</dbReference>
<dbReference type="PANTHER" id="PTHR47052">
    <property type="entry name" value="CONSERVED SERINE PROLINE-RICH PROTEIN (AFU_ORTHOLOGUE AFUA_2G01790)"/>
    <property type="match status" value="1"/>
</dbReference>
<dbReference type="AlphaFoldDB" id="W7X4G5"/>
<dbReference type="EMBL" id="GG662692">
    <property type="protein sequence ID" value="EWS74220.1"/>
    <property type="molecule type" value="Genomic_DNA"/>
</dbReference>
<dbReference type="SMART" id="SM00239">
    <property type="entry name" value="C2"/>
    <property type="match status" value="1"/>
</dbReference>